<evidence type="ECO:0000256" key="2">
    <source>
        <dbReference type="ARBA" id="ARBA00022803"/>
    </source>
</evidence>
<dbReference type="Gene3D" id="1.25.40.10">
    <property type="entry name" value="Tetratricopeptide repeat domain"/>
    <property type="match status" value="2"/>
</dbReference>
<feature type="repeat" description="TPR" evidence="3">
    <location>
        <begin position="531"/>
        <end position="564"/>
    </location>
</feature>
<evidence type="ECO:0008006" key="7">
    <source>
        <dbReference type="Google" id="ProtNLM"/>
    </source>
</evidence>
<name>A0A1Z5JVK4_FISSO</name>
<gene>
    <name evidence="5" type="ORF">FisN_25Hh050</name>
</gene>
<feature type="compositionally biased region" description="Basic residues" evidence="4">
    <location>
        <begin position="83"/>
        <end position="92"/>
    </location>
</feature>
<keyword evidence="1" id="KW-0677">Repeat</keyword>
<dbReference type="Proteomes" id="UP000198406">
    <property type="component" value="Unassembled WGS sequence"/>
</dbReference>
<dbReference type="SUPFAM" id="SSF48452">
    <property type="entry name" value="TPR-like"/>
    <property type="match status" value="2"/>
</dbReference>
<dbReference type="Pfam" id="PF13181">
    <property type="entry name" value="TPR_8"/>
    <property type="match status" value="1"/>
</dbReference>
<dbReference type="PROSITE" id="PS50005">
    <property type="entry name" value="TPR"/>
    <property type="match status" value="1"/>
</dbReference>
<evidence type="ECO:0000256" key="3">
    <source>
        <dbReference type="PROSITE-ProRule" id="PRU00339"/>
    </source>
</evidence>
<feature type="region of interest" description="Disordered" evidence="4">
    <location>
        <begin position="17"/>
        <end position="107"/>
    </location>
</feature>
<dbReference type="Pfam" id="PF13424">
    <property type="entry name" value="TPR_12"/>
    <property type="match status" value="1"/>
</dbReference>
<dbReference type="EMBL" id="BDSP01000124">
    <property type="protein sequence ID" value="GAX18075.1"/>
    <property type="molecule type" value="Genomic_DNA"/>
</dbReference>
<keyword evidence="6" id="KW-1185">Reference proteome</keyword>
<dbReference type="SMART" id="SM00028">
    <property type="entry name" value="TPR"/>
    <property type="match status" value="5"/>
</dbReference>
<evidence type="ECO:0000256" key="4">
    <source>
        <dbReference type="SAM" id="MobiDB-lite"/>
    </source>
</evidence>
<keyword evidence="2 3" id="KW-0802">TPR repeat</keyword>
<evidence type="ECO:0000256" key="1">
    <source>
        <dbReference type="ARBA" id="ARBA00022737"/>
    </source>
</evidence>
<dbReference type="PANTHER" id="PTHR45641">
    <property type="entry name" value="TETRATRICOPEPTIDE REPEAT PROTEIN (AFU_ORTHOLOGUE AFUA_6G03870)"/>
    <property type="match status" value="1"/>
</dbReference>
<comment type="caution">
    <text evidence="5">The sequence shown here is derived from an EMBL/GenBank/DDBJ whole genome shotgun (WGS) entry which is preliminary data.</text>
</comment>
<feature type="compositionally biased region" description="Basic and acidic residues" evidence="4">
    <location>
        <begin position="19"/>
        <end position="28"/>
    </location>
</feature>
<feature type="region of interest" description="Disordered" evidence="4">
    <location>
        <begin position="396"/>
        <end position="435"/>
    </location>
</feature>
<organism evidence="5 6">
    <name type="scientific">Fistulifera solaris</name>
    <name type="common">Oleaginous diatom</name>
    <dbReference type="NCBI Taxonomy" id="1519565"/>
    <lineage>
        <taxon>Eukaryota</taxon>
        <taxon>Sar</taxon>
        <taxon>Stramenopiles</taxon>
        <taxon>Ochrophyta</taxon>
        <taxon>Bacillariophyta</taxon>
        <taxon>Bacillariophyceae</taxon>
        <taxon>Bacillariophycidae</taxon>
        <taxon>Naviculales</taxon>
        <taxon>Naviculaceae</taxon>
        <taxon>Fistulifera</taxon>
    </lineage>
</organism>
<proteinExistence type="predicted"/>
<dbReference type="InterPro" id="IPR019734">
    <property type="entry name" value="TPR_rpt"/>
</dbReference>
<dbReference type="PANTHER" id="PTHR45641:SF19">
    <property type="entry name" value="NEPHROCYSTIN-3"/>
    <property type="match status" value="1"/>
</dbReference>
<dbReference type="InterPro" id="IPR011990">
    <property type="entry name" value="TPR-like_helical_dom_sf"/>
</dbReference>
<sequence length="725" mass="81411">MPPVNKLYFQSIEDDYIDHDDSKSDEHQSSLLCWSKQPSKSMIRSASPPPLRRLSEEVTTSNRAENEIVTASVEEVASPARATSRRYRRKSSNRSDEADDEEEDPVLSYFTARQTRVRFATQEVTSPGRPTAAANEPAEARKSLKQFVQGALFPTNNNSNRKVQDEIDQALAQAGGLSQVTTPSRRTGANDESLSPTEVVQQVLKLRNKAARAIQIHHRYKYALKCLTNALNLLEGTASKLKPGTVAHRKHEELTQATRNELEQAHAMATAYANSANIVRMGIKAEDMGQYIKALKLYTVAYRIRHDQLSPQHPSLPFLLNLLGTVQIQRREYAEALPILELALQQSADAVTRAVTYREMGRVHEYQQQDAALDMYHGSLQCLATCLDIQWTLPEKSTKNEPQEQTPQTSPSMQKDLRRSRKEQQQQSRFNTNDALTVNGEHALEVSCDASQLQPPHKSFQDTKISKNVYDAFFVEEPSEIHPAHIEAASTLHRIAQWYRMQHQYALAASAFEVAVRGMKYCLGKNHPNVAAIMGNWGNLQKEMGDFDAAFGTYQQVLKMESRRLGLSHPDVAVTLHNIATIEAARGNQEPALLLYQQVRVLQTQLGGKDNPALAVTCACMGDLYEQMKQYRTASDCYEEALRIQLTLQGRYAQQVARLFHKIGKLSILGKEYPLADICISKALLIYRHNELNDDHEWIIDAKRDAADISAAVAMGKTKKGKAEC</sequence>
<evidence type="ECO:0000313" key="5">
    <source>
        <dbReference type="EMBL" id="GAX18075.1"/>
    </source>
</evidence>
<evidence type="ECO:0000313" key="6">
    <source>
        <dbReference type="Proteomes" id="UP000198406"/>
    </source>
</evidence>
<dbReference type="OrthoDB" id="10031679at2759"/>
<reference evidence="5 6" key="1">
    <citation type="journal article" date="2015" name="Plant Cell">
        <title>Oil accumulation by the oleaginous diatom Fistulifera solaris as revealed by the genome and transcriptome.</title>
        <authorList>
            <person name="Tanaka T."/>
            <person name="Maeda Y."/>
            <person name="Veluchamy A."/>
            <person name="Tanaka M."/>
            <person name="Abida H."/>
            <person name="Marechal E."/>
            <person name="Bowler C."/>
            <person name="Muto M."/>
            <person name="Sunaga Y."/>
            <person name="Tanaka M."/>
            <person name="Yoshino T."/>
            <person name="Taniguchi T."/>
            <person name="Fukuda Y."/>
            <person name="Nemoto M."/>
            <person name="Matsumoto M."/>
            <person name="Wong P.S."/>
            <person name="Aburatani S."/>
            <person name="Fujibuchi W."/>
        </authorList>
    </citation>
    <scope>NUCLEOTIDE SEQUENCE [LARGE SCALE GENOMIC DNA]</scope>
    <source>
        <strain evidence="5 6">JPCC DA0580</strain>
    </source>
</reference>
<accession>A0A1Z5JVK4</accession>
<dbReference type="AlphaFoldDB" id="A0A1Z5JVK4"/>
<feature type="compositionally biased region" description="Polar residues" evidence="4">
    <location>
        <begin position="403"/>
        <end position="413"/>
    </location>
</feature>
<protein>
    <recommendedName>
        <fullName evidence="7">Kinesin light chain</fullName>
    </recommendedName>
</protein>
<feature type="compositionally biased region" description="Polar residues" evidence="4">
    <location>
        <begin position="29"/>
        <end position="44"/>
    </location>
</feature>
<dbReference type="InParanoid" id="A0A1Z5JVK4"/>